<sequence length="326" mass="35566">MKKFLTSEIKIALVAVVGIVVLFFGMQFLKGLNLFSSDVRYQMVFHDINGLTLTTPIYANGYKVGIVKDIEYDYENPEEAIKVSVDIDKELKIPEGSRAEIVGDLMGNIQVNLILGKGTNYIEKNGLIGGSINEGALGDVQKLMPTIQRMLPKIDSILANVNNIVSDPAIKGSMRNVNTITADLTTTTKQINGLLAQLNGSLPPLTGKTNKLLDNSNQMMVNANGGVSEARTAIRNANLLVSNINDKVNALDVATTVNRLNTALNNVNELTAKLNNNQGSLGMLVNDPTLYNNLNNTLRNVDSLVVNLKAHPKRYVHFSIFGRKDK</sequence>
<feature type="transmembrane region" description="Helical" evidence="1">
    <location>
        <begin position="12"/>
        <end position="29"/>
    </location>
</feature>
<dbReference type="Proteomes" id="UP000321612">
    <property type="component" value="Unassembled WGS sequence"/>
</dbReference>
<dbReference type="OrthoDB" id="9769132at2"/>
<proteinExistence type="predicted"/>
<feature type="domain" description="Mce/MlaD" evidence="2">
    <location>
        <begin position="39"/>
        <end position="104"/>
    </location>
</feature>
<dbReference type="RefSeq" id="WP_147785445.1">
    <property type="nucleotide sequence ID" value="NZ_SDIK01000017.1"/>
</dbReference>
<dbReference type="AlphaFoldDB" id="A0A5C8GL92"/>
<evidence type="ECO:0000256" key="1">
    <source>
        <dbReference type="SAM" id="Phobius"/>
    </source>
</evidence>
<dbReference type="EMBL" id="SDIK01000017">
    <property type="protein sequence ID" value="TXJ62875.1"/>
    <property type="molecule type" value="Genomic_DNA"/>
</dbReference>
<keyword evidence="1" id="KW-1133">Transmembrane helix</keyword>
<reference evidence="4" key="1">
    <citation type="submission" date="2019-05" db="EMBL/GenBank/DDBJ databases">
        <title>Prevotella brunnea sp. nov., isolated from a wound of a patient.</title>
        <authorList>
            <person name="Buhl M."/>
        </authorList>
    </citation>
    <scope>NUCLEOTIDE SEQUENCE [LARGE SCALE GENOMIC DNA]</scope>
    <source>
        <strain evidence="4">A2672</strain>
    </source>
</reference>
<keyword evidence="1" id="KW-0472">Membrane</keyword>
<dbReference type="PANTHER" id="PTHR33371">
    <property type="entry name" value="INTERMEMBRANE PHOSPHOLIPID TRANSPORT SYSTEM BINDING PROTEIN MLAD-RELATED"/>
    <property type="match status" value="1"/>
</dbReference>
<protein>
    <submittedName>
        <fullName evidence="3">MCE family protein</fullName>
    </submittedName>
</protein>
<comment type="caution">
    <text evidence="3">The sequence shown here is derived from an EMBL/GenBank/DDBJ whole genome shotgun (WGS) entry which is preliminary data.</text>
</comment>
<keyword evidence="1" id="KW-0812">Transmembrane</keyword>
<dbReference type="InterPro" id="IPR052336">
    <property type="entry name" value="MlaD_Phospholipid_Transporter"/>
</dbReference>
<evidence type="ECO:0000259" key="2">
    <source>
        <dbReference type="Pfam" id="PF02470"/>
    </source>
</evidence>
<organism evidence="3 4">
    <name type="scientific">Prevotella brunnea</name>
    <dbReference type="NCBI Taxonomy" id="2508867"/>
    <lineage>
        <taxon>Bacteria</taxon>
        <taxon>Pseudomonadati</taxon>
        <taxon>Bacteroidota</taxon>
        <taxon>Bacteroidia</taxon>
        <taxon>Bacteroidales</taxon>
        <taxon>Prevotellaceae</taxon>
        <taxon>Prevotella</taxon>
    </lineage>
</organism>
<dbReference type="PANTHER" id="PTHR33371:SF4">
    <property type="entry name" value="INTERMEMBRANE PHOSPHOLIPID TRANSPORT SYSTEM BINDING PROTEIN MLAD"/>
    <property type="match status" value="1"/>
</dbReference>
<evidence type="ECO:0000313" key="4">
    <source>
        <dbReference type="Proteomes" id="UP000321612"/>
    </source>
</evidence>
<dbReference type="Pfam" id="PF02470">
    <property type="entry name" value="MlaD"/>
    <property type="match status" value="1"/>
</dbReference>
<keyword evidence="4" id="KW-1185">Reference proteome</keyword>
<dbReference type="InterPro" id="IPR003399">
    <property type="entry name" value="Mce/MlaD"/>
</dbReference>
<accession>A0A5C8GL92</accession>
<gene>
    <name evidence="3" type="ORF">ETF27_02565</name>
</gene>
<name>A0A5C8GL92_9BACT</name>
<evidence type="ECO:0000313" key="3">
    <source>
        <dbReference type="EMBL" id="TXJ62875.1"/>
    </source>
</evidence>